<proteinExistence type="predicted"/>
<keyword evidence="3" id="KW-1185">Reference proteome</keyword>
<feature type="domain" description="Regulatory protein YycH-like" evidence="1">
    <location>
        <begin position="62"/>
        <end position="237"/>
    </location>
</feature>
<accession>A0ABT4QL87</accession>
<reference evidence="2 3" key="1">
    <citation type="submission" date="2022-12" db="EMBL/GenBank/DDBJ databases">
        <title>Draft genome sequence of Paenibacillus sp. dW9.</title>
        <authorList>
            <person name="Choi E.-W."/>
            <person name="Kim D.-U."/>
        </authorList>
    </citation>
    <scope>NUCLEOTIDE SEQUENCE [LARGE SCALE GENOMIC DNA]</scope>
    <source>
        <strain evidence="3">dW9</strain>
    </source>
</reference>
<dbReference type="RefSeq" id="WP_269886161.1">
    <property type="nucleotide sequence ID" value="NZ_JAQAGZ010000045.1"/>
</dbReference>
<dbReference type="InterPro" id="IPR018604">
    <property type="entry name" value="YycI-like"/>
</dbReference>
<dbReference type="Pfam" id="PF09648">
    <property type="entry name" value="YycI"/>
    <property type="match status" value="1"/>
</dbReference>
<gene>
    <name evidence="2" type="primary">yycI</name>
    <name evidence="2" type="ORF">O9H85_35990</name>
</gene>
<dbReference type="Proteomes" id="UP001527882">
    <property type="component" value="Unassembled WGS sequence"/>
</dbReference>
<comment type="caution">
    <text evidence="2">The sequence shown here is derived from an EMBL/GenBank/DDBJ whole genome shotgun (WGS) entry which is preliminary data.</text>
</comment>
<dbReference type="EMBL" id="JAQAGZ010000045">
    <property type="protein sequence ID" value="MCZ8517633.1"/>
    <property type="molecule type" value="Genomic_DNA"/>
</dbReference>
<protein>
    <submittedName>
        <fullName evidence="2">Two-component system regulatory protein YycI</fullName>
    </submittedName>
</protein>
<organism evidence="2 3">
    <name type="scientific">Paenibacillus gyeongsangnamensis</name>
    <dbReference type="NCBI Taxonomy" id="3388067"/>
    <lineage>
        <taxon>Bacteria</taxon>
        <taxon>Bacillati</taxon>
        <taxon>Bacillota</taxon>
        <taxon>Bacilli</taxon>
        <taxon>Bacillales</taxon>
        <taxon>Paenibacillaceae</taxon>
        <taxon>Paenibacillus</taxon>
    </lineage>
</organism>
<name>A0ABT4QL87_9BACL</name>
<evidence type="ECO:0000313" key="3">
    <source>
        <dbReference type="Proteomes" id="UP001527882"/>
    </source>
</evidence>
<sequence>MEWGRAKTILILSFLLLNVVLGVQLWSSRSDLLDLEASTSGAAAQELQRLLKSKNIQVPADIPKDVPKLKEIVAKFDEKLTPGLPVTLAAPFKFDPLISKSSGKDLMVRAGIPKADSYQFDPALSSNGKFVFHQLYGGFPMFEVQLELIEKNGLIAAYKQGFVEIKAEGDQKEQKVISPYTALQTLIENYLPAGSVITGVKLGYHGQMYNSQTLNMWPSWRVTIGNSSGDVYFVHAFSGAVEGPQKNK</sequence>
<dbReference type="Gene3D" id="2.40.128.690">
    <property type="entry name" value="YycH protein, domain 3-like"/>
    <property type="match status" value="1"/>
</dbReference>
<evidence type="ECO:0000259" key="1">
    <source>
        <dbReference type="Pfam" id="PF09648"/>
    </source>
</evidence>
<evidence type="ECO:0000313" key="2">
    <source>
        <dbReference type="EMBL" id="MCZ8517633.1"/>
    </source>
</evidence>